<dbReference type="PANTHER" id="PTHR15715">
    <property type="entry name" value="CENTROSOMAL PROTEIN OF 170 KDA"/>
    <property type="match status" value="1"/>
</dbReference>
<evidence type="ECO:0000259" key="1">
    <source>
        <dbReference type="PROSITE" id="PS50006"/>
    </source>
</evidence>
<gene>
    <name evidence="2" type="ORF">T551_00363</name>
</gene>
<dbReference type="Pfam" id="PF00498">
    <property type="entry name" value="FHA"/>
    <property type="match status" value="1"/>
</dbReference>
<dbReference type="PROSITE" id="PS50006">
    <property type="entry name" value="FHA_DOMAIN"/>
    <property type="match status" value="1"/>
</dbReference>
<feature type="domain" description="FHA" evidence="1">
    <location>
        <begin position="38"/>
        <end position="95"/>
    </location>
</feature>
<dbReference type="STRING" id="1408657.A0A0W4ZVA1"/>
<dbReference type="AlphaFoldDB" id="A0A0W4ZVA1"/>
<organism evidence="2 3">
    <name type="scientific">Pneumocystis jirovecii (strain RU7)</name>
    <name type="common">Human pneumocystis pneumonia agent</name>
    <dbReference type="NCBI Taxonomy" id="1408657"/>
    <lineage>
        <taxon>Eukaryota</taxon>
        <taxon>Fungi</taxon>
        <taxon>Dikarya</taxon>
        <taxon>Ascomycota</taxon>
        <taxon>Taphrinomycotina</taxon>
        <taxon>Pneumocystomycetes</taxon>
        <taxon>Pneumocystaceae</taxon>
        <taxon>Pneumocystis</taxon>
    </lineage>
</organism>
<dbReference type="VEuPathDB" id="FungiDB:T551_00363"/>
<dbReference type="SMART" id="SM00240">
    <property type="entry name" value="FHA"/>
    <property type="match status" value="1"/>
</dbReference>
<reference evidence="3" key="1">
    <citation type="journal article" date="2016" name="Nat. Commun.">
        <title>Genome analysis of three Pneumocystis species reveals adaptation mechanisms to life exclusively in mammalian hosts.</title>
        <authorList>
            <person name="Ma L."/>
            <person name="Chen Z."/>
            <person name="Huang D.W."/>
            <person name="Kutty G."/>
            <person name="Ishihara M."/>
            <person name="Wang H."/>
            <person name="Abouelleil A."/>
            <person name="Bishop L."/>
            <person name="Davey E."/>
            <person name="Deng R."/>
            <person name="Deng X."/>
            <person name="Fan L."/>
            <person name="Fantoni G."/>
            <person name="Fitzgerald M."/>
            <person name="Gogineni E."/>
            <person name="Goldberg J.M."/>
            <person name="Handley G."/>
            <person name="Hu X."/>
            <person name="Huber C."/>
            <person name="Jiao X."/>
            <person name="Jones K."/>
            <person name="Levin J.Z."/>
            <person name="Liu Y."/>
            <person name="Macdonald P."/>
            <person name="Melnikov A."/>
            <person name="Raley C."/>
            <person name="Sassi M."/>
            <person name="Sherman B.T."/>
            <person name="Song X."/>
            <person name="Sykes S."/>
            <person name="Tran B."/>
            <person name="Walsh L."/>
            <person name="Xia Y."/>
            <person name="Yang J."/>
            <person name="Young S."/>
            <person name="Zeng Q."/>
            <person name="Zheng X."/>
            <person name="Stephens R."/>
            <person name="Nusbaum C."/>
            <person name="Birren B.W."/>
            <person name="Azadi P."/>
            <person name="Lempicki R.A."/>
            <person name="Cuomo C.A."/>
            <person name="Kovacs J.A."/>
        </authorList>
    </citation>
    <scope>NUCLEOTIDE SEQUENCE [LARGE SCALE GENOMIC DNA]</scope>
    <source>
        <strain evidence="3">RU7</strain>
    </source>
</reference>
<proteinExistence type="predicted"/>
<dbReference type="Gene3D" id="2.60.200.20">
    <property type="match status" value="1"/>
</dbReference>
<dbReference type="SUPFAM" id="SSF49879">
    <property type="entry name" value="SMAD/FHA domain"/>
    <property type="match status" value="1"/>
</dbReference>
<evidence type="ECO:0000313" key="3">
    <source>
        <dbReference type="Proteomes" id="UP000053447"/>
    </source>
</evidence>
<comment type="caution">
    <text evidence="2">The sequence shown here is derived from an EMBL/GenBank/DDBJ whole genome shotgun (WGS) entry which is preliminary data.</text>
</comment>
<evidence type="ECO:0000313" key="2">
    <source>
        <dbReference type="EMBL" id="KTW32272.1"/>
    </source>
</evidence>
<name>A0A0W4ZVA1_PNEJ7</name>
<dbReference type="InterPro" id="IPR051176">
    <property type="entry name" value="Cent_Immune-Sig_Mod"/>
</dbReference>
<dbReference type="EMBL" id="LFWA01000002">
    <property type="protein sequence ID" value="KTW32272.1"/>
    <property type="molecule type" value="Genomic_DNA"/>
</dbReference>
<dbReference type="Proteomes" id="UP000053447">
    <property type="component" value="Unassembled WGS sequence"/>
</dbReference>
<accession>A0A0W4ZVA1</accession>
<dbReference type="RefSeq" id="XP_018230964.1">
    <property type="nucleotide sequence ID" value="XM_018372630.1"/>
</dbReference>
<dbReference type="InterPro" id="IPR000253">
    <property type="entry name" value="FHA_dom"/>
</dbReference>
<dbReference type="GeneID" id="28938885"/>
<sequence length="273" mass="29872">MHDGGIKQINSSGCLVLAPLNETFERKCLWLPVWPQTLRMGRQTSSRTMPSPSNGFFDSKVLSRAHAEVWTDTAGNVFIRDIQSSNGTFLNGRRLSAEGQVSEPVVLQTGDVLELGIDILNEDDRSIVHRGVAARIEYAGLAEMQPSEHSETPKNTWNNIDSSDSAYMTWVGTYRATTPCLYGTNTYEGTSEALCAKSPALEASCIPSTVAPLESVYEGYNSLAINGILQILNKSIKMTEMQAKELANVTSMLNSIQEAFFVDVTGVFFVISS</sequence>
<protein>
    <recommendedName>
        <fullName evidence="1">FHA domain-containing protein</fullName>
    </recommendedName>
</protein>
<dbReference type="GO" id="GO:0005737">
    <property type="term" value="C:cytoplasm"/>
    <property type="evidence" value="ECO:0007669"/>
    <property type="project" value="TreeGrafter"/>
</dbReference>
<dbReference type="PANTHER" id="PTHR15715:SF37">
    <property type="entry name" value="LD47843P"/>
    <property type="match status" value="1"/>
</dbReference>
<dbReference type="InterPro" id="IPR008984">
    <property type="entry name" value="SMAD_FHA_dom_sf"/>
</dbReference>
<dbReference type="OrthoDB" id="687730at2759"/>
<dbReference type="eggNOG" id="KOG3872">
    <property type="taxonomic scope" value="Eukaryota"/>
</dbReference>
<keyword evidence="3" id="KW-1185">Reference proteome</keyword>